<dbReference type="Pfam" id="PF01753">
    <property type="entry name" value="zf-MYND"/>
    <property type="match status" value="1"/>
</dbReference>
<evidence type="ECO:0000256" key="3">
    <source>
        <dbReference type="ARBA" id="ARBA00022833"/>
    </source>
</evidence>
<evidence type="ECO:0000313" key="6">
    <source>
        <dbReference type="EMBL" id="CCA13950.1"/>
    </source>
</evidence>
<keyword evidence="3" id="KW-0862">Zinc</keyword>
<keyword evidence="2 4" id="KW-0863">Zinc-finger</keyword>
<dbReference type="PROSITE" id="PS50865">
    <property type="entry name" value="ZF_MYND_2"/>
    <property type="match status" value="1"/>
</dbReference>
<evidence type="ECO:0000256" key="1">
    <source>
        <dbReference type="ARBA" id="ARBA00022723"/>
    </source>
</evidence>
<proteinExistence type="predicted"/>
<dbReference type="HOGENOM" id="CLU_052263_0_0_1"/>
<sequence>MIVQLLLTVPSIAMRPEPSCENTFSFSGKRYLDANTSCVPIRDGSSGKLNCCHDNSTGENELNDTVHGTFACKILCASTISAHQTGLLLVSCMMEDEAIGQLRQKLEATNVLMRYDYAWKEAEFSKCSSRMTGVACRLLYLQALWKLKSMFSTTHSNKFEADVDTKSLSLYPTVYVECTEFPKFTEHVVEACRLMDFQIILDRKQAPQADVLFFYVPPPSEKISDNPYEIVEQILDLCESHKGSEKIAQTPMLCFLAGDSELLPISSSDALNTGRSLAEMAITQTLNPILKGKGYENAAHFAIEFVRPKQSHISDADDSKNIQLEALMTRFGCSSSNLMHQTEKWKIYVQNDPIIGSYLERINRSDLVDENEEETAYWEQIAKSKACDTCHSIHENLFRCTGCRKAVYCSQSCQKDAWKLHKHICKAGKIA</sequence>
<dbReference type="EMBL" id="FR824046">
    <property type="protein sequence ID" value="CCA13950.1"/>
    <property type="molecule type" value="Genomic_DNA"/>
</dbReference>
<evidence type="ECO:0000256" key="2">
    <source>
        <dbReference type="ARBA" id="ARBA00022771"/>
    </source>
</evidence>
<dbReference type="AlphaFoldDB" id="F0VYT5"/>
<protein>
    <submittedName>
        <fullName evidence="6">Uncharacterized protein AlNc14C1G87</fullName>
    </submittedName>
</protein>
<dbReference type="Gene3D" id="6.10.140.2220">
    <property type="match status" value="1"/>
</dbReference>
<dbReference type="SUPFAM" id="SSF144232">
    <property type="entry name" value="HIT/MYND zinc finger-like"/>
    <property type="match status" value="1"/>
</dbReference>
<reference evidence="6" key="1">
    <citation type="journal article" date="2011" name="PLoS Biol.">
        <title>Gene gain and loss during evolution of obligate parasitism in the white rust pathogen of Arabidopsis thaliana.</title>
        <authorList>
            <person name="Kemen E."/>
            <person name="Gardiner A."/>
            <person name="Schultz-Larsen T."/>
            <person name="Kemen A.C."/>
            <person name="Balmuth A.L."/>
            <person name="Robert-Seilaniantz A."/>
            <person name="Bailey K."/>
            <person name="Holub E."/>
            <person name="Studholme D.J."/>
            <person name="Maclean D."/>
            <person name="Jones J.D."/>
        </authorList>
    </citation>
    <scope>NUCLEOTIDE SEQUENCE</scope>
</reference>
<gene>
    <name evidence="6" type="primary">AlNc14C1G87</name>
    <name evidence="6" type="ORF">ALNC14_000930</name>
</gene>
<evidence type="ECO:0000256" key="4">
    <source>
        <dbReference type="PROSITE-ProRule" id="PRU00134"/>
    </source>
</evidence>
<dbReference type="GO" id="GO:0008270">
    <property type="term" value="F:zinc ion binding"/>
    <property type="evidence" value="ECO:0007669"/>
    <property type="project" value="UniProtKB-KW"/>
</dbReference>
<accession>F0VYT5</accession>
<reference evidence="6" key="2">
    <citation type="submission" date="2011-02" db="EMBL/GenBank/DDBJ databases">
        <authorList>
            <person name="MacLean D."/>
        </authorList>
    </citation>
    <scope>NUCLEOTIDE SEQUENCE</scope>
</reference>
<feature type="domain" description="MYND-type" evidence="5">
    <location>
        <begin position="387"/>
        <end position="425"/>
    </location>
</feature>
<name>F0VYT5_9STRA</name>
<keyword evidence="1" id="KW-0479">Metal-binding</keyword>
<dbReference type="PROSITE" id="PS01360">
    <property type="entry name" value="ZF_MYND_1"/>
    <property type="match status" value="1"/>
</dbReference>
<dbReference type="InterPro" id="IPR002893">
    <property type="entry name" value="Znf_MYND"/>
</dbReference>
<evidence type="ECO:0000259" key="5">
    <source>
        <dbReference type="PROSITE" id="PS50865"/>
    </source>
</evidence>
<organism evidence="6">
    <name type="scientific">Albugo laibachii Nc14</name>
    <dbReference type="NCBI Taxonomy" id="890382"/>
    <lineage>
        <taxon>Eukaryota</taxon>
        <taxon>Sar</taxon>
        <taxon>Stramenopiles</taxon>
        <taxon>Oomycota</taxon>
        <taxon>Peronosporomycetes</taxon>
        <taxon>Albuginales</taxon>
        <taxon>Albuginaceae</taxon>
        <taxon>Albugo</taxon>
    </lineage>
</organism>